<name>A0A1C6TSD2_9ACTN</name>
<protein>
    <submittedName>
        <fullName evidence="1">Glycosyltransferase like family 2</fullName>
    </submittedName>
</protein>
<dbReference type="OrthoDB" id="3937205at2"/>
<dbReference type="AlphaFoldDB" id="A0A1C6TSD2"/>
<dbReference type="RefSeq" id="WP_091113634.1">
    <property type="nucleotide sequence ID" value="NZ_FMHY01000002.1"/>
</dbReference>
<sequence>MISISRILIGAYAVRSVYMTASMVWSARSLRTDASRVGNTPIDVGPDLTVVIPALREQTVMPRSLACFLQLAADWPQLRVLVVTAAREATQTPVGQQTTEHLCRDLARRHNEQLGREVFHVVSYPGQGRRASQLNYAVGELERLFPANGEEYIAVFDADAVPDARLRAHVARAAVGRPAMMQQPMLPAFHAGTRGKRSAAMSGQDLAAFRRTLGIEYRRIKVAGWCAPGRSRRMLATIARPMVYGVGSGLILRRDKLEEVGFFQEPHDDLAVGHRLSMAGEPIAVLPSINIVEPYQSVAAMARAFSSVAFANAATRRDYRFAAARPTRLSRAGQRLLAARALADGAAWALGPAIVTAAAAHLAARRQFRLLATATLTAAVIEPIVAYRLRGRLLRDFRTPGRADATWQQPARLGSIATFAVQPAVSALGPWLLGLRAIRAAVTGRDLRFTKTDHMGETAR</sequence>
<organism evidence="1 2">
    <name type="scientific">Micromonospora eburnea</name>
    <dbReference type="NCBI Taxonomy" id="227316"/>
    <lineage>
        <taxon>Bacteria</taxon>
        <taxon>Bacillati</taxon>
        <taxon>Actinomycetota</taxon>
        <taxon>Actinomycetes</taxon>
        <taxon>Micromonosporales</taxon>
        <taxon>Micromonosporaceae</taxon>
        <taxon>Micromonospora</taxon>
    </lineage>
</organism>
<dbReference type="EMBL" id="FMHY01000002">
    <property type="protein sequence ID" value="SCL44712.1"/>
    <property type="molecule type" value="Genomic_DNA"/>
</dbReference>
<evidence type="ECO:0000313" key="2">
    <source>
        <dbReference type="Proteomes" id="UP000199696"/>
    </source>
</evidence>
<keyword evidence="1" id="KW-0808">Transferase</keyword>
<proteinExistence type="predicted"/>
<accession>A0A1C6TSD2</accession>
<dbReference type="STRING" id="227316.GA0070604_0557"/>
<dbReference type="GO" id="GO:0016740">
    <property type="term" value="F:transferase activity"/>
    <property type="evidence" value="ECO:0007669"/>
    <property type="project" value="UniProtKB-KW"/>
</dbReference>
<dbReference type="Proteomes" id="UP000199696">
    <property type="component" value="Unassembled WGS sequence"/>
</dbReference>
<dbReference type="InterPro" id="IPR029044">
    <property type="entry name" value="Nucleotide-diphossugar_trans"/>
</dbReference>
<dbReference type="SUPFAM" id="SSF53448">
    <property type="entry name" value="Nucleotide-diphospho-sugar transferases"/>
    <property type="match status" value="1"/>
</dbReference>
<dbReference type="Gene3D" id="3.90.550.10">
    <property type="entry name" value="Spore Coat Polysaccharide Biosynthesis Protein SpsA, Chain A"/>
    <property type="match status" value="1"/>
</dbReference>
<keyword evidence="2" id="KW-1185">Reference proteome</keyword>
<evidence type="ECO:0000313" key="1">
    <source>
        <dbReference type="EMBL" id="SCL44712.1"/>
    </source>
</evidence>
<gene>
    <name evidence="1" type="ORF">GA0070604_0557</name>
</gene>
<reference evidence="2" key="1">
    <citation type="submission" date="2016-06" db="EMBL/GenBank/DDBJ databases">
        <authorList>
            <person name="Varghese N."/>
            <person name="Submissions Spin"/>
        </authorList>
    </citation>
    <scope>NUCLEOTIDE SEQUENCE [LARGE SCALE GENOMIC DNA]</scope>
    <source>
        <strain evidence="2">DSM 44814</strain>
    </source>
</reference>